<dbReference type="PANTHER" id="PTHR46337">
    <property type="entry name" value="RCC1-LIKE G EXCHANGING FACTOR-LIKE PROTEIN"/>
    <property type="match status" value="1"/>
</dbReference>
<dbReference type="GO" id="GO:0070131">
    <property type="term" value="P:positive regulation of mitochondrial translation"/>
    <property type="evidence" value="ECO:0007669"/>
    <property type="project" value="TreeGrafter"/>
</dbReference>
<organism evidence="4 5">
    <name type="scientific">Agrilus planipennis</name>
    <name type="common">Emerald ash borer</name>
    <name type="synonym">Agrilus marcopoli</name>
    <dbReference type="NCBI Taxonomy" id="224129"/>
    <lineage>
        <taxon>Eukaryota</taxon>
        <taxon>Metazoa</taxon>
        <taxon>Ecdysozoa</taxon>
        <taxon>Arthropoda</taxon>
        <taxon>Hexapoda</taxon>
        <taxon>Insecta</taxon>
        <taxon>Pterygota</taxon>
        <taxon>Neoptera</taxon>
        <taxon>Endopterygota</taxon>
        <taxon>Coleoptera</taxon>
        <taxon>Polyphaga</taxon>
        <taxon>Elateriformia</taxon>
        <taxon>Buprestoidea</taxon>
        <taxon>Buprestidae</taxon>
        <taxon>Agrilinae</taxon>
        <taxon>Agrilus</taxon>
    </lineage>
</organism>
<reference evidence="5" key="1">
    <citation type="submission" date="2025-08" db="UniProtKB">
        <authorList>
            <consortium name="RefSeq"/>
        </authorList>
    </citation>
    <scope>IDENTIFICATION</scope>
    <source>
        <tissue evidence="5">Entire body</tissue>
    </source>
</reference>
<feature type="repeat" description="RCC1" evidence="2">
    <location>
        <begin position="277"/>
        <end position="330"/>
    </location>
</feature>
<dbReference type="STRING" id="224129.A0A1W4WGP9"/>
<name>A0A1W4WGP9_AGRPL</name>
<keyword evidence="4" id="KW-1185">Reference proteome</keyword>
<dbReference type="GO" id="GO:0005085">
    <property type="term" value="F:guanyl-nucleotide exchange factor activity"/>
    <property type="evidence" value="ECO:0007669"/>
    <property type="project" value="TreeGrafter"/>
</dbReference>
<dbReference type="InterPro" id="IPR000408">
    <property type="entry name" value="Reg_chr_condens"/>
</dbReference>
<gene>
    <name evidence="5" type="primary">LOC108733084</name>
</gene>
<dbReference type="OrthoDB" id="70707at2759"/>
<sequence length="440" mass="48654">MCIRKQFFNQIRGYAVKRKYPVNPEDAKKLPVFGYGISKASYNRIFVWGCRETGALAVPQKKEEEKFHKISPIKYPKRLFFAENHEVTNVACGFGFSIFSVNPNNDNSRLYGTGINSDSQIGYHAIRENKPLEIIFSPVAIHLPLKEKKTRINKIAAGRAHTLVLTSEGLFTFGNNAYGQCGRMIITDEDYSNSHYVHKISNVDDTIKDVECGQDHSLILTESGQVYSCGWGADGQTGLGHFNSESRFTRVLGDIANENIVKVSGRSDFVLAINDKGEVFGWGNTEYAQLDTPNDLQQVCNATFIEKCKGLGKIVDIAAGGSFCLILNEDGQVFSWGYGLLGAGPKVQYSKKPVLLPEILFGKNEFQTDSKVIKIKAGIGHAAAISNYGNLYMWGRNRSGCLGMGHDKDQPFPFRVSVSGLVKDVSCGFDHSIALCKPFI</sequence>
<protein>
    <submittedName>
        <fullName evidence="5">RCC1-like G exchanging factor-like protein</fullName>
    </submittedName>
</protein>
<proteinExistence type="predicted"/>
<dbReference type="RefSeq" id="XP_018319637.1">
    <property type="nucleotide sequence ID" value="XM_018464135.2"/>
</dbReference>
<dbReference type="GO" id="GO:0019843">
    <property type="term" value="F:rRNA binding"/>
    <property type="evidence" value="ECO:0007669"/>
    <property type="project" value="TreeGrafter"/>
</dbReference>
<keyword evidence="1" id="KW-0677">Repeat</keyword>
<evidence type="ECO:0000256" key="1">
    <source>
        <dbReference type="ARBA" id="ARBA00022737"/>
    </source>
</evidence>
<dbReference type="FunCoup" id="A0A1W4WGP9">
    <property type="interactions" value="670"/>
</dbReference>
<accession>A0A1W4WGP9</accession>
<dbReference type="GeneID" id="108733084"/>
<dbReference type="PRINTS" id="PR00633">
    <property type="entry name" value="RCCNDNSATION"/>
</dbReference>
<dbReference type="KEGG" id="apln:108733084"/>
<dbReference type="Gene3D" id="2.130.10.30">
    <property type="entry name" value="Regulator of chromosome condensation 1/beta-lactamase-inhibitor protein II"/>
    <property type="match status" value="2"/>
</dbReference>
<dbReference type="AlphaFoldDB" id="A0A1W4WGP9"/>
<dbReference type="InterPro" id="IPR058923">
    <property type="entry name" value="RCC1-like_dom"/>
</dbReference>
<feature type="repeat" description="RCC1" evidence="2">
    <location>
        <begin position="389"/>
        <end position="438"/>
    </location>
</feature>
<dbReference type="Proteomes" id="UP000192223">
    <property type="component" value="Unplaced"/>
</dbReference>
<feature type="repeat" description="RCC1" evidence="2">
    <location>
        <begin position="331"/>
        <end position="388"/>
    </location>
</feature>
<dbReference type="Pfam" id="PF00415">
    <property type="entry name" value="RCC1"/>
    <property type="match status" value="1"/>
</dbReference>
<dbReference type="Pfam" id="PF25390">
    <property type="entry name" value="WD40_RLD"/>
    <property type="match status" value="1"/>
</dbReference>
<dbReference type="InterPro" id="IPR009091">
    <property type="entry name" value="RCC1/BLIP-II"/>
</dbReference>
<dbReference type="SUPFAM" id="SSF50985">
    <property type="entry name" value="RCC1/BLIP-II"/>
    <property type="match status" value="1"/>
</dbReference>
<evidence type="ECO:0000313" key="4">
    <source>
        <dbReference type="Proteomes" id="UP000192223"/>
    </source>
</evidence>
<evidence type="ECO:0000259" key="3">
    <source>
        <dbReference type="Pfam" id="PF25390"/>
    </source>
</evidence>
<evidence type="ECO:0000256" key="2">
    <source>
        <dbReference type="PROSITE-ProRule" id="PRU00235"/>
    </source>
</evidence>
<evidence type="ECO:0000313" key="5">
    <source>
        <dbReference type="RefSeq" id="XP_018319637.1"/>
    </source>
</evidence>
<dbReference type="InParanoid" id="A0A1W4WGP9"/>
<dbReference type="PROSITE" id="PS50012">
    <property type="entry name" value="RCC1_3"/>
    <property type="match status" value="6"/>
</dbReference>
<dbReference type="InterPro" id="IPR053035">
    <property type="entry name" value="Mitochondrial_GEF_domain"/>
</dbReference>
<dbReference type="PANTHER" id="PTHR46337:SF1">
    <property type="entry name" value="RCC1-LIKE G EXCHANGING FACTOR-LIKE PROTEIN"/>
    <property type="match status" value="1"/>
</dbReference>
<feature type="repeat" description="RCC1" evidence="2">
    <location>
        <begin position="168"/>
        <end position="223"/>
    </location>
</feature>
<feature type="repeat" description="RCC1" evidence="2">
    <location>
        <begin position="108"/>
        <end position="168"/>
    </location>
</feature>
<dbReference type="GO" id="GO:0005743">
    <property type="term" value="C:mitochondrial inner membrane"/>
    <property type="evidence" value="ECO:0007669"/>
    <property type="project" value="TreeGrafter"/>
</dbReference>
<feature type="repeat" description="RCC1" evidence="2">
    <location>
        <begin position="43"/>
        <end position="103"/>
    </location>
</feature>
<feature type="domain" description="RCC1-like" evidence="3">
    <location>
        <begin position="42"/>
        <end position="340"/>
    </location>
</feature>